<evidence type="ECO:0008006" key="12">
    <source>
        <dbReference type="Google" id="ProtNLM"/>
    </source>
</evidence>
<evidence type="ECO:0000256" key="2">
    <source>
        <dbReference type="ARBA" id="ARBA00009137"/>
    </source>
</evidence>
<evidence type="ECO:0000256" key="7">
    <source>
        <dbReference type="ARBA" id="ARBA00023065"/>
    </source>
</evidence>
<evidence type="ECO:0000256" key="1">
    <source>
        <dbReference type="ARBA" id="ARBA00004651"/>
    </source>
</evidence>
<keyword evidence="6 9" id="KW-1133">Transmembrane helix</keyword>
<keyword evidence="8 9" id="KW-0472">Membrane</keyword>
<feature type="transmembrane region" description="Helical" evidence="9">
    <location>
        <begin position="47"/>
        <end position="68"/>
    </location>
</feature>
<organism evidence="10 11">
    <name type="scientific">Geoalkalibacter halelectricus</name>
    <dbReference type="NCBI Taxonomy" id="2847045"/>
    <lineage>
        <taxon>Bacteria</taxon>
        <taxon>Pseudomonadati</taxon>
        <taxon>Thermodesulfobacteriota</taxon>
        <taxon>Desulfuromonadia</taxon>
        <taxon>Desulfuromonadales</taxon>
        <taxon>Geoalkalibacteraceae</taxon>
        <taxon>Geoalkalibacter</taxon>
    </lineage>
</organism>
<dbReference type="PANTHER" id="PTHR32024">
    <property type="entry name" value="TRK SYSTEM POTASSIUM UPTAKE PROTEIN TRKG-RELATED"/>
    <property type="match status" value="1"/>
</dbReference>
<dbReference type="InterPro" id="IPR003445">
    <property type="entry name" value="Cat_transpt"/>
</dbReference>
<keyword evidence="4" id="KW-1003">Cell membrane</keyword>
<reference evidence="10" key="1">
    <citation type="journal article" date="2022" name="Environ. Microbiol.">
        <title>Geoalkalibacter halelectricus SAP #1 sp. nov. possessing extracellular electron transfer and mineral#reducing capabilities from a haloalkaline environment.</title>
        <authorList>
            <person name="Yadav S."/>
            <person name="Singh R."/>
            <person name="Sundharam S.S."/>
            <person name="Chaudhary S."/>
            <person name="Krishnamurthi S."/>
            <person name="Patil S.A."/>
        </authorList>
    </citation>
    <scope>NUCLEOTIDE SEQUENCE</scope>
    <source>
        <strain evidence="10">SAP-1</strain>
    </source>
</reference>
<feature type="transmembrane region" description="Helical" evidence="9">
    <location>
        <begin position="140"/>
        <end position="158"/>
    </location>
</feature>
<name>A0ABY5ZK60_9BACT</name>
<comment type="similarity">
    <text evidence="2">Belongs to the TrkH potassium transport family.</text>
</comment>
<feature type="transmembrane region" description="Helical" evidence="9">
    <location>
        <begin position="20"/>
        <end position="41"/>
    </location>
</feature>
<evidence type="ECO:0000256" key="6">
    <source>
        <dbReference type="ARBA" id="ARBA00022989"/>
    </source>
</evidence>
<dbReference type="EMBL" id="CP092109">
    <property type="protein sequence ID" value="UWZ78190.1"/>
    <property type="molecule type" value="Genomic_DNA"/>
</dbReference>
<feature type="transmembrane region" description="Helical" evidence="9">
    <location>
        <begin position="80"/>
        <end position="99"/>
    </location>
</feature>
<evidence type="ECO:0000256" key="4">
    <source>
        <dbReference type="ARBA" id="ARBA00022475"/>
    </source>
</evidence>
<feature type="transmembrane region" description="Helical" evidence="9">
    <location>
        <begin position="278"/>
        <end position="298"/>
    </location>
</feature>
<evidence type="ECO:0000256" key="8">
    <source>
        <dbReference type="ARBA" id="ARBA00023136"/>
    </source>
</evidence>
<gene>
    <name evidence="10" type="ORF">L9S41_10815</name>
</gene>
<feature type="transmembrane region" description="Helical" evidence="9">
    <location>
        <begin position="452"/>
        <end position="476"/>
    </location>
</feature>
<evidence type="ECO:0000313" key="11">
    <source>
        <dbReference type="Proteomes" id="UP001060414"/>
    </source>
</evidence>
<proteinExistence type="inferred from homology"/>
<evidence type="ECO:0000313" key="10">
    <source>
        <dbReference type="EMBL" id="UWZ78190.1"/>
    </source>
</evidence>
<dbReference type="Proteomes" id="UP001060414">
    <property type="component" value="Chromosome"/>
</dbReference>
<accession>A0ABY5ZK60</accession>
<dbReference type="PANTHER" id="PTHR32024:SF2">
    <property type="entry name" value="TRK SYSTEM POTASSIUM UPTAKE PROTEIN TRKG-RELATED"/>
    <property type="match status" value="1"/>
</dbReference>
<keyword evidence="11" id="KW-1185">Reference proteome</keyword>
<evidence type="ECO:0000256" key="9">
    <source>
        <dbReference type="SAM" id="Phobius"/>
    </source>
</evidence>
<keyword evidence="7" id="KW-0406">Ion transport</keyword>
<dbReference type="RefSeq" id="WP_260746539.1">
    <property type="nucleotide sequence ID" value="NZ_CP092109.1"/>
</dbReference>
<evidence type="ECO:0000256" key="3">
    <source>
        <dbReference type="ARBA" id="ARBA00022448"/>
    </source>
</evidence>
<dbReference type="Pfam" id="PF02386">
    <property type="entry name" value="TrkH"/>
    <property type="match status" value="1"/>
</dbReference>
<feature type="transmembrane region" description="Helical" evidence="9">
    <location>
        <begin position="336"/>
        <end position="358"/>
    </location>
</feature>
<protein>
    <recommendedName>
        <fullName evidence="12">Trk system potassium uptake protein TrkH</fullName>
    </recommendedName>
</protein>
<keyword evidence="3" id="KW-0813">Transport</keyword>
<feature type="transmembrane region" description="Helical" evidence="9">
    <location>
        <begin position="239"/>
        <end position="258"/>
    </location>
</feature>
<feature type="transmembrane region" description="Helical" evidence="9">
    <location>
        <begin position="399"/>
        <end position="422"/>
    </location>
</feature>
<comment type="subcellular location">
    <subcellularLocation>
        <location evidence="1">Cell membrane</location>
        <topology evidence="1">Multi-pass membrane protein</topology>
    </subcellularLocation>
</comment>
<sequence length="488" mass="52837">MGKQTKVLSYAIRLRVVGKYFGQLILVVAFLTLVPLVFALLTAEFAIAARYGVVIAVLSGPGFLLARLRAARRVQTNEAMVLAAIIFLAIPLVMSYPMMGAGLSFGDALFEAISAATTTGLSTLATVEDKPLVFRFARSWMQWYGGLGILVLSLALLLRPGITAKSLAVTEDIRDDVVGGTKAYARKIAVVYVALTCTGIFFLLLTGNGLFNAVVYTLSAVSTGGFSPHDASFGHFSSWQLPWITTLACLACALPLALYYQGGRERWKKLFRDLQLRALLLIALVVSLALSACMYFFMQQPWQQALYHGPLIALSAQTTAGFTTLGLGDLDAGSKMVVIISMAIGGGIGSTAGGIKVLRILVLLRLVQLSLVRTCMPPHGVLDRRLGDKRLEEEEIRQALVFFVLFFAVVTASWFLFLIFGFDPLDSLFEVVSATGTVGLSSGVVGPDLPGILKAALCVNMLFGRLEILAWLVILYPRTWFGLRVEES</sequence>
<keyword evidence="5 9" id="KW-0812">Transmembrane</keyword>
<feature type="transmembrane region" description="Helical" evidence="9">
    <location>
        <begin position="189"/>
        <end position="219"/>
    </location>
</feature>
<evidence type="ECO:0000256" key="5">
    <source>
        <dbReference type="ARBA" id="ARBA00022692"/>
    </source>
</evidence>